<keyword evidence="11" id="KW-0067">ATP-binding</keyword>
<feature type="domain" description="AAA+ ATPase" evidence="17">
    <location>
        <begin position="413"/>
        <end position="553"/>
    </location>
</feature>
<dbReference type="FunFam" id="1.20.58.760:FF:000003">
    <property type="entry name" value="AFG3-like AAA ATPase 2"/>
    <property type="match status" value="1"/>
</dbReference>
<dbReference type="STRING" id="448386.A0A2V3IGP6"/>
<evidence type="ECO:0000256" key="13">
    <source>
        <dbReference type="ARBA" id="ARBA00023049"/>
    </source>
</evidence>
<evidence type="ECO:0000256" key="11">
    <source>
        <dbReference type="ARBA" id="ARBA00022840"/>
    </source>
</evidence>
<dbReference type="SUPFAM" id="SSF52540">
    <property type="entry name" value="P-loop containing nucleoside triphosphate hydrolases"/>
    <property type="match status" value="1"/>
</dbReference>
<keyword evidence="13 18" id="KW-0482">Metalloprotease</keyword>
<evidence type="ECO:0000256" key="4">
    <source>
        <dbReference type="ARBA" id="ARBA00010550"/>
    </source>
</evidence>
<dbReference type="GO" id="GO:0009535">
    <property type="term" value="C:chloroplast thylakoid membrane"/>
    <property type="evidence" value="ECO:0007669"/>
    <property type="project" value="TreeGrafter"/>
</dbReference>
<feature type="compositionally biased region" description="Basic and acidic residues" evidence="16">
    <location>
        <begin position="834"/>
        <end position="848"/>
    </location>
</feature>
<keyword evidence="15" id="KW-0472">Membrane</keyword>
<evidence type="ECO:0000256" key="12">
    <source>
        <dbReference type="ARBA" id="ARBA00022989"/>
    </source>
</evidence>
<dbReference type="GO" id="GO:0016887">
    <property type="term" value="F:ATP hydrolysis activity"/>
    <property type="evidence" value="ECO:0007669"/>
    <property type="project" value="InterPro"/>
</dbReference>
<dbReference type="InterPro" id="IPR003960">
    <property type="entry name" value="ATPase_AAA_CS"/>
</dbReference>
<feature type="compositionally biased region" description="Polar residues" evidence="16">
    <location>
        <begin position="260"/>
        <end position="270"/>
    </location>
</feature>
<dbReference type="InterPro" id="IPR041569">
    <property type="entry name" value="AAA_lid_3"/>
</dbReference>
<keyword evidence="19" id="KW-1185">Reference proteome</keyword>
<dbReference type="GO" id="GO:0004176">
    <property type="term" value="F:ATP-dependent peptidase activity"/>
    <property type="evidence" value="ECO:0007669"/>
    <property type="project" value="InterPro"/>
</dbReference>
<evidence type="ECO:0000256" key="1">
    <source>
        <dbReference type="ARBA" id="ARBA00001947"/>
    </source>
</evidence>
<feature type="region of interest" description="Disordered" evidence="16">
    <location>
        <begin position="92"/>
        <end position="154"/>
    </location>
</feature>
<dbReference type="InterPro" id="IPR003959">
    <property type="entry name" value="ATPase_AAA_core"/>
</dbReference>
<keyword evidence="6" id="KW-0812">Transmembrane</keyword>
<dbReference type="GO" id="GO:0005524">
    <property type="term" value="F:ATP binding"/>
    <property type="evidence" value="ECO:0007669"/>
    <property type="project" value="UniProtKB-KW"/>
</dbReference>
<dbReference type="GO" id="GO:0008270">
    <property type="term" value="F:zinc ion binding"/>
    <property type="evidence" value="ECO:0007669"/>
    <property type="project" value="InterPro"/>
</dbReference>
<comment type="similarity">
    <text evidence="4">In the N-terminal section; belongs to the AAA ATPase family.</text>
</comment>
<feature type="compositionally biased region" description="Basic and acidic residues" evidence="16">
    <location>
        <begin position="234"/>
        <end position="244"/>
    </location>
</feature>
<dbReference type="InterPro" id="IPR003593">
    <property type="entry name" value="AAA+_ATPase"/>
</dbReference>
<keyword evidence="5 18" id="KW-0645">Protease</keyword>
<dbReference type="HAMAP" id="MF_01458">
    <property type="entry name" value="FtsH"/>
    <property type="match status" value="1"/>
</dbReference>
<comment type="similarity">
    <text evidence="3">In the C-terminal section; belongs to the peptidase M41 family.</text>
</comment>
<protein>
    <submittedName>
        <fullName evidence="18">ATP-dependent zinc metalloprotease FTSH 8, mitochondrial</fullName>
    </submittedName>
</protein>
<evidence type="ECO:0000256" key="6">
    <source>
        <dbReference type="ARBA" id="ARBA00022692"/>
    </source>
</evidence>
<keyword evidence="10" id="KW-0862">Zinc</keyword>
<dbReference type="OrthoDB" id="1413014at2759"/>
<dbReference type="FunFam" id="1.10.8.60:FF:000019">
    <property type="entry name" value="AFG3-like AAA ATPase 2"/>
    <property type="match status" value="1"/>
</dbReference>
<keyword evidence="9" id="KW-0378">Hydrolase</keyword>
<dbReference type="FunFam" id="3.40.50.300:FF:000001">
    <property type="entry name" value="ATP-dependent zinc metalloprotease FtsH"/>
    <property type="match status" value="1"/>
</dbReference>
<accession>A0A2V3IGP6</accession>
<dbReference type="InterPro" id="IPR000642">
    <property type="entry name" value="Peptidase_M41"/>
</dbReference>
<dbReference type="InterPro" id="IPR011546">
    <property type="entry name" value="Pept_M41_FtsH_extracell"/>
</dbReference>
<feature type="compositionally biased region" description="Basic and acidic residues" evidence="16">
    <location>
        <begin position="92"/>
        <end position="119"/>
    </location>
</feature>
<dbReference type="Gene3D" id="1.10.8.60">
    <property type="match status" value="1"/>
</dbReference>
<dbReference type="Pfam" id="PF17862">
    <property type="entry name" value="AAA_lid_3"/>
    <property type="match status" value="1"/>
</dbReference>
<dbReference type="EMBL" id="NBIV01000225">
    <property type="protein sequence ID" value="PXF41264.1"/>
    <property type="molecule type" value="Genomic_DNA"/>
</dbReference>
<dbReference type="GO" id="GO:0004222">
    <property type="term" value="F:metalloendopeptidase activity"/>
    <property type="evidence" value="ECO:0007669"/>
    <property type="project" value="InterPro"/>
</dbReference>
<evidence type="ECO:0000256" key="3">
    <source>
        <dbReference type="ARBA" id="ARBA00010044"/>
    </source>
</evidence>
<organism evidence="18 19">
    <name type="scientific">Gracilariopsis chorda</name>
    <dbReference type="NCBI Taxonomy" id="448386"/>
    <lineage>
        <taxon>Eukaryota</taxon>
        <taxon>Rhodophyta</taxon>
        <taxon>Florideophyceae</taxon>
        <taxon>Rhodymeniophycidae</taxon>
        <taxon>Gracilariales</taxon>
        <taxon>Gracilariaceae</taxon>
        <taxon>Gracilariopsis</taxon>
    </lineage>
</organism>
<keyword evidence="12" id="KW-1133">Transmembrane helix</keyword>
<dbReference type="Proteomes" id="UP000247409">
    <property type="component" value="Unassembled WGS sequence"/>
</dbReference>
<evidence type="ECO:0000256" key="7">
    <source>
        <dbReference type="ARBA" id="ARBA00022723"/>
    </source>
</evidence>
<dbReference type="InterPro" id="IPR050928">
    <property type="entry name" value="ATP-dep_Zn_Metalloprotease"/>
</dbReference>
<proteinExistence type="inferred from homology"/>
<dbReference type="Gene3D" id="3.40.50.300">
    <property type="entry name" value="P-loop containing nucleotide triphosphate hydrolases"/>
    <property type="match status" value="1"/>
</dbReference>
<evidence type="ECO:0000259" key="17">
    <source>
        <dbReference type="SMART" id="SM00382"/>
    </source>
</evidence>
<dbReference type="SMART" id="SM00382">
    <property type="entry name" value="AAA"/>
    <property type="match status" value="1"/>
</dbReference>
<evidence type="ECO:0000256" key="8">
    <source>
        <dbReference type="ARBA" id="ARBA00022741"/>
    </source>
</evidence>
<feature type="region of interest" description="Disordered" evidence="16">
    <location>
        <begin position="234"/>
        <end position="270"/>
    </location>
</feature>
<name>A0A2V3IGP6_9FLOR</name>
<dbReference type="GO" id="GO:0005745">
    <property type="term" value="C:m-AAA complex"/>
    <property type="evidence" value="ECO:0007669"/>
    <property type="project" value="TreeGrafter"/>
</dbReference>
<evidence type="ECO:0000313" key="19">
    <source>
        <dbReference type="Proteomes" id="UP000247409"/>
    </source>
</evidence>
<dbReference type="PANTHER" id="PTHR43655:SF2">
    <property type="entry name" value="AFG3 LIKE MATRIX AAA PEPTIDASE SUBUNIT 2, ISOFORM A"/>
    <property type="match status" value="1"/>
</dbReference>
<dbReference type="Pfam" id="PF00004">
    <property type="entry name" value="AAA"/>
    <property type="match status" value="1"/>
</dbReference>
<evidence type="ECO:0000256" key="2">
    <source>
        <dbReference type="ARBA" id="ARBA00004225"/>
    </source>
</evidence>
<feature type="compositionally biased region" description="Polar residues" evidence="16">
    <location>
        <begin position="120"/>
        <end position="132"/>
    </location>
</feature>
<dbReference type="Pfam" id="PF06480">
    <property type="entry name" value="FtsH_ext"/>
    <property type="match status" value="1"/>
</dbReference>
<evidence type="ECO:0000256" key="15">
    <source>
        <dbReference type="ARBA" id="ARBA00023136"/>
    </source>
</evidence>
<dbReference type="AlphaFoldDB" id="A0A2V3IGP6"/>
<feature type="region of interest" description="Disordered" evidence="16">
    <location>
        <begin position="834"/>
        <end position="895"/>
    </location>
</feature>
<dbReference type="CDD" id="cd19501">
    <property type="entry name" value="RecA-like_FtsH"/>
    <property type="match status" value="1"/>
</dbReference>
<dbReference type="PROSITE" id="PS00674">
    <property type="entry name" value="AAA"/>
    <property type="match status" value="1"/>
</dbReference>
<comment type="caution">
    <text evidence="18">The sequence shown here is derived from an EMBL/GenBank/DDBJ whole genome shotgun (WGS) entry which is preliminary data.</text>
</comment>
<evidence type="ECO:0000256" key="9">
    <source>
        <dbReference type="ARBA" id="ARBA00022801"/>
    </source>
</evidence>
<evidence type="ECO:0000256" key="10">
    <source>
        <dbReference type="ARBA" id="ARBA00022833"/>
    </source>
</evidence>
<dbReference type="Gene3D" id="3.40.1690.20">
    <property type="match status" value="1"/>
</dbReference>
<keyword evidence="8" id="KW-0547">Nucleotide-binding</keyword>
<evidence type="ECO:0000256" key="14">
    <source>
        <dbReference type="ARBA" id="ARBA00023128"/>
    </source>
</evidence>
<evidence type="ECO:0000313" key="18">
    <source>
        <dbReference type="EMBL" id="PXF41264.1"/>
    </source>
</evidence>
<keyword evidence="7" id="KW-0479">Metal-binding</keyword>
<keyword evidence="14" id="KW-0496">Mitochondrion</keyword>
<gene>
    <name evidence="18" type="ORF">BWQ96_09024</name>
</gene>
<dbReference type="NCBIfam" id="TIGR01241">
    <property type="entry name" value="FtsH_fam"/>
    <property type="match status" value="1"/>
</dbReference>
<sequence length="895" mass="97798">MLSSVKASMWQSLLPRLVARSAQLSRRQQLLTSFAACISRDLQLTNNSTHRLTTIDYANTLAHPNRDFLQFLQVAKRLPSHHALYPRQLCAEHKSESGSDPRNKSPKEQSEHAKPDASSKHSTAQQGEQKGASSREGANPAGKERKQQSEDDQNNSWMGQAALALFVMLGLSLLGSRDQGREISFQAFVWDLLEPGLVDRIEVVNRNMARVYLKTSARVRSQDVGLEAKGVGVKDKSLSDERASPDPWDTQSLDRDGTQRRGTTKITPPANHINSTESPFYFTIGSIDTFEKKLEAVQEDLGLEPDNFVPVVYTKESSITTELLRQAPSIILLAVGIMVLRNALSQFGGMGGGRSGIFQVGKANPTVIKGSESGSKAVTFAHVAGLDEAKIEVMEFVDFLKNPARYERLGAKIPKGALLVGPPGTGKTLLAKATAGEASVPFFSMSGSDFIEMFVGVGPSRIRDLFSQARASAPCIIFIDEIDAIGKARGRGGLAGGNDERENTLNALLVEMDGFSSTSGVVVLAGTNRADVLDRALLRPGRFDRQISIDKPDMRGRYQIFMVHLQPLKLKDDPSTIAKKFAALTPGFAGADIANICNEAALIAARGDKDFVEVADFESAIDRVIGGLEKKNKVISRKEREIVAHHEAGHAVAGWFLKHADPLIKVSIIPRGSAALGFAQYLPTDKFLQSTEQLKDFMVVALGGRVAEQLCFGSITTGAQDDLKRITRAVYAQITNFGMSEKVGKVYFPKAGESGNQFYKPYSENTAELIDAEAIRMVDEAYRECEELLSGKLDMVKELAARLLEKEVIAEDDLVDVLGDRPYAKPATYDEIIGRYEKDRRERTGRSEGDDDEAARGGATTPPIPVEGAEEEAKEEGYKRQRRVGPTEEAIPELA</sequence>
<dbReference type="PANTHER" id="PTHR43655">
    <property type="entry name" value="ATP-DEPENDENT PROTEASE"/>
    <property type="match status" value="1"/>
</dbReference>
<dbReference type="Gene3D" id="1.20.58.760">
    <property type="entry name" value="Peptidase M41"/>
    <property type="match status" value="1"/>
</dbReference>
<dbReference type="GO" id="GO:0034982">
    <property type="term" value="P:mitochondrial protein processing"/>
    <property type="evidence" value="ECO:0007669"/>
    <property type="project" value="TreeGrafter"/>
</dbReference>
<dbReference type="InterPro" id="IPR005936">
    <property type="entry name" value="FtsH"/>
</dbReference>
<reference evidence="18 19" key="1">
    <citation type="journal article" date="2018" name="Mol. Biol. Evol.">
        <title>Analysis of the draft genome of the red seaweed Gracilariopsis chorda provides insights into genome size evolution in Rhodophyta.</title>
        <authorList>
            <person name="Lee J."/>
            <person name="Yang E.C."/>
            <person name="Graf L."/>
            <person name="Yang J.H."/>
            <person name="Qiu H."/>
            <person name="Zel Zion U."/>
            <person name="Chan C.X."/>
            <person name="Stephens T.G."/>
            <person name="Weber A.P.M."/>
            <person name="Boo G.H."/>
            <person name="Boo S.M."/>
            <person name="Kim K.M."/>
            <person name="Shin Y."/>
            <person name="Jung M."/>
            <person name="Lee S.J."/>
            <person name="Yim H.S."/>
            <person name="Lee J.H."/>
            <person name="Bhattacharya D."/>
            <person name="Yoon H.S."/>
        </authorList>
    </citation>
    <scope>NUCLEOTIDE SEQUENCE [LARGE SCALE GENOMIC DNA]</scope>
    <source>
        <strain evidence="18 19">SKKU-2015</strain>
        <tissue evidence="18">Whole body</tissue>
    </source>
</reference>
<dbReference type="Pfam" id="PF01434">
    <property type="entry name" value="Peptidase_M41"/>
    <property type="match status" value="1"/>
</dbReference>
<dbReference type="InterPro" id="IPR027417">
    <property type="entry name" value="P-loop_NTPase"/>
</dbReference>
<dbReference type="InterPro" id="IPR037219">
    <property type="entry name" value="Peptidase_M41-like"/>
</dbReference>
<comment type="cofactor">
    <cofactor evidence="1">
        <name>Zn(2+)</name>
        <dbReference type="ChEBI" id="CHEBI:29105"/>
    </cofactor>
</comment>
<evidence type="ECO:0000256" key="5">
    <source>
        <dbReference type="ARBA" id="ARBA00022670"/>
    </source>
</evidence>
<comment type="subcellular location">
    <subcellularLocation>
        <location evidence="2">Mitochondrion membrane</location>
        <topology evidence="2">Multi-pass membrane protein</topology>
    </subcellularLocation>
</comment>
<evidence type="ECO:0000256" key="16">
    <source>
        <dbReference type="SAM" id="MobiDB-lite"/>
    </source>
</evidence>
<dbReference type="SUPFAM" id="SSF140990">
    <property type="entry name" value="FtsH protease domain-like"/>
    <property type="match status" value="1"/>
</dbReference>